<gene>
    <name evidence="5" type="ORF">GBA63_04270</name>
</gene>
<comment type="cofactor">
    <cofactor evidence="1">
        <name>thiamine diphosphate</name>
        <dbReference type="ChEBI" id="CHEBI:58937"/>
    </cofactor>
</comment>
<name>A0A6G8Q624_9ACTN</name>
<feature type="domain" description="Transketolase-like pyrimidine-binding" evidence="4">
    <location>
        <begin position="7"/>
        <end position="180"/>
    </location>
</feature>
<dbReference type="PANTHER" id="PTHR43257:SF2">
    <property type="entry name" value="PYRUVATE DEHYDROGENASE E1 COMPONENT SUBUNIT BETA"/>
    <property type="match status" value="1"/>
</dbReference>
<reference evidence="5 6" key="1">
    <citation type="submission" date="2019-10" db="EMBL/GenBank/DDBJ databases">
        <title>Rubrobacter sp nov SCSIO 52090 isolated from a deep-sea sediment in the South China Sea.</title>
        <authorList>
            <person name="Chen R.W."/>
        </authorList>
    </citation>
    <scope>NUCLEOTIDE SEQUENCE [LARGE SCALE GENOMIC DNA]</scope>
    <source>
        <strain evidence="5 6">SCSIO 52909</strain>
    </source>
</reference>
<evidence type="ECO:0000313" key="6">
    <source>
        <dbReference type="Proteomes" id="UP000501452"/>
    </source>
</evidence>
<evidence type="ECO:0000313" key="5">
    <source>
        <dbReference type="EMBL" id="QIN81944.1"/>
    </source>
</evidence>
<dbReference type="Gene3D" id="3.40.50.970">
    <property type="match status" value="1"/>
</dbReference>
<accession>A0A6G8Q624</accession>
<dbReference type="GO" id="GO:0016491">
    <property type="term" value="F:oxidoreductase activity"/>
    <property type="evidence" value="ECO:0007669"/>
    <property type="project" value="UniProtKB-KW"/>
</dbReference>
<keyword evidence="6" id="KW-1185">Reference proteome</keyword>
<dbReference type="EMBL" id="CP045119">
    <property type="protein sequence ID" value="QIN81944.1"/>
    <property type="molecule type" value="Genomic_DNA"/>
</dbReference>
<dbReference type="InterPro" id="IPR033248">
    <property type="entry name" value="Transketolase_C"/>
</dbReference>
<dbReference type="SUPFAM" id="SSF52518">
    <property type="entry name" value="Thiamin diphosphate-binding fold (THDP-binding)"/>
    <property type="match status" value="1"/>
</dbReference>
<dbReference type="Gene3D" id="3.40.50.920">
    <property type="match status" value="1"/>
</dbReference>
<dbReference type="Pfam" id="PF02779">
    <property type="entry name" value="Transket_pyr"/>
    <property type="match status" value="1"/>
</dbReference>
<evidence type="ECO:0000256" key="2">
    <source>
        <dbReference type="ARBA" id="ARBA00023002"/>
    </source>
</evidence>
<dbReference type="InterPro" id="IPR029061">
    <property type="entry name" value="THDP-binding"/>
</dbReference>
<dbReference type="GO" id="GO:0000287">
    <property type="term" value="F:magnesium ion binding"/>
    <property type="evidence" value="ECO:0007669"/>
    <property type="project" value="UniProtKB-ARBA"/>
</dbReference>
<dbReference type="RefSeq" id="WP_166173785.1">
    <property type="nucleotide sequence ID" value="NZ_CP045119.1"/>
</dbReference>
<proteinExistence type="predicted"/>
<sequence>MAEERSIYFIKAMYEGLRDAMREDETVVVIGEDVDRSIIGATRGLIEEFGDERVKNTPISEATFVGACIGAAAAGMRPVVDLMVGSFFYVSMDQVANQAAKLPYMSGGQVSLPIVYFTASGPSGSAAAQHSENPHPMLMNVAGLKVVMPGSPRDAKGLMHAAIKDPNPVVFFQDAVLGGTRGPVPDGPYQIPLGEAEVKREGEDVTVVAIGALVNRALRVADKLKNEGVSVEVVDPRTLVPLDKKTILDSVRKTGRLVVCDNARITCSAASEVAAIVSEEAFDSLKAAPRRVAWEDVPVPFSPVLEKRVLVDDEKISAAIRSTLATATV</sequence>
<dbReference type="FunFam" id="3.40.50.920:FF:000001">
    <property type="entry name" value="Pyruvate dehydrogenase E1 beta subunit"/>
    <property type="match status" value="1"/>
</dbReference>
<dbReference type="SUPFAM" id="SSF52922">
    <property type="entry name" value="TK C-terminal domain-like"/>
    <property type="match status" value="1"/>
</dbReference>
<evidence type="ECO:0000256" key="3">
    <source>
        <dbReference type="ARBA" id="ARBA00023052"/>
    </source>
</evidence>
<protein>
    <submittedName>
        <fullName evidence="5">Alpha-ketoacid dehydrogenase subunit beta</fullName>
    </submittedName>
</protein>
<evidence type="ECO:0000256" key="1">
    <source>
        <dbReference type="ARBA" id="ARBA00001964"/>
    </source>
</evidence>
<dbReference type="InterPro" id="IPR005475">
    <property type="entry name" value="Transketolase-like_Pyr-bd"/>
</dbReference>
<dbReference type="KEGG" id="rub:GBA63_04270"/>
<evidence type="ECO:0000259" key="4">
    <source>
        <dbReference type="SMART" id="SM00861"/>
    </source>
</evidence>
<dbReference type="Proteomes" id="UP000501452">
    <property type="component" value="Chromosome"/>
</dbReference>
<keyword evidence="3" id="KW-0786">Thiamine pyrophosphate</keyword>
<keyword evidence="2" id="KW-0560">Oxidoreductase</keyword>
<dbReference type="SMART" id="SM00861">
    <property type="entry name" value="Transket_pyr"/>
    <property type="match status" value="1"/>
</dbReference>
<dbReference type="InterPro" id="IPR009014">
    <property type="entry name" value="Transketo_C/PFOR_II"/>
</dbReference>
<dbReference type="AlphaFoldDB" id="A0A6G8Q624"/>
<organism evidence="5 6">
    <name type="scientific">Rubrobacter tropicus</name>
    <dbReference type="NCBI Taxonomy" id="2653851"/>
    <lineage>
        <taxon>Bacteria</taxon>
        <taxon>Bacillati</taxon>
        <taxon>Actinomycetota</taxon>
        <taxon>Rubrobacteria</taxon>
        <taxon>Rubrobacterales</taxon>
        <taxon>Rubrobacteraceae</taxon>
        <taxon>Rubrobacter</taxon>
    </lineage>
</organism>
<dbReference type="Pfam" id="PF02780">
    <property type="entry name" value="Transketolase_C"/>
    <property type="match status" value="1"/>
</dbReference>
<dbReference type="PANTHER" id="PTHR43257">
    <property type="entry name" value="PYRUVATE DEHYDROGENASE E1 COMPONENT BETA SUBUNIT"/>
    <property type="match status" value="1"/>
</dbReference>